<accession>A0A9N9S737</accession>
<reference evidence="15" key="1">
    <citation type="submission" date="2022-01" db="EMBL/GenBank/DDBJ databases">
        <authorList>
            <person name="King R."/>
        </authorList>
    </citation>
    <scope>NUCLEOTIDE SEQUENCE</scope>
</reference>
<dbReference type="GO" id="GO:0005886">
    <property type="term" value="C:plasma membrane"/>
    <property type="evidence" value="ECO:0007669"/>
    <property type="project" value="UniProtKB-SubCell"/>
</dbReference>
<evidence type="ECO:0000256" key="6">
    <source>
        <dbReference type="ARBA" id="ARBA00022729"/>
    </source>
</evidence>
<dbReference type="SMART" id="SM00369">
    <property type="entry name" value="LRR_TYP"/>
    <property type="match status" value="3"/>
</dbReference>
<keyword evidence="13" id="KW-0175">Coiled coil</keyword>
<feature type="signal peptide" evidence="14">
    <location>
        <begin position="1"/>
        <end position="21"/>
    </location>
</feature>
<evidence type="ECO:0000256" key="3">
    <source>
        <dbReference type="ARBA" id="ARBA00022475"/>
    </source>
</evidence>
<gene>
    <name evidence="15" type="ORF">CHIRRI_LOCUS13398</name>
</gene>
<keyword evidence="5" id="KW-0812">Transmembrane</keyword>
<dbReference type="Pfam" id="PF13855">
    <property type="entry name" value="LRR_8"/>
    <property type="match status" value="2"/>
</dbReference>
<evidence type="ECO:0000256" key="2">
    <source>
        <dbReference type="ARBA" id="ARBA00022448"/>
    </source>
</evidence>
<dbReference type="InterPro" id="IPR051432">
    <property type="entry name" value="KCNMA1_auxiliary"/>
</dbReference>
<keyword evidence="4" id="KW-0433">Leucine-rich repeat</keyword>
<dbReference type="SUPFAM" id="SSF52058">
    <property type="entry name" value="L domain-like"/>
    <property type="match status" value="1"/>
</dbReference>
<feature type="coiled-coil region" evidence="13">
    <location>
        <begin position="262"/>
        <end position="292"/>
    </location>
</feature>
<sequence length="518" mass="57059">MALRLILITFAILFATSFTFAEDLTINCLYVPDKQVYVSKTDKFLTCNLKSNLTATATVTEAIGEPGTTLPTDVKIFEVTEVLIQRIPKGLKTVFANLIGIKIHNTEFNYLSKDDLTEYALLQFLEISNSKLSVILGDTFSESTKLELIDFSGNSIFYIGAAAFDDLTVLTYLNFNQTLCLLDEDGVADTDAKITALKALLPDKCGASQVDMALTAVMKNYLDAIEASQNCGIDNPEEECPDECETQLAECQEKYNNQTKLLETCNSDIKKLDDENKELQNTIDDLESQSCESGNGTCNFKLVSNVYSCIAGKLSIKTAAEQTVNWTGTHATGKNNDAVLSMTINSQTIEILPLNIGTVFKNLKTLIIRNSGLTKIKAGDFKTLTKLETLEITGNNIASIDATAFSGLTALTKIDLSANKLTELPSKVFDALLKLSIINLSDNDMKIRYDVINANNTIAEAYLMNNNAIVPFDKTFIWRLQKAQKIDLSGTGCDYSLDKTQPNPPTFMVFYYNIISNC</sequence>
<evidence type="ECO:0000256" key="13">
    <source>
        <dbReference type="SAM" id="Coils"/>
    </source>
</evidence>
<dbReference type="AlphaFoldDB" id="A0A9N9S737"/>
<evidence type="ECO:0000256" key="12">
    <source>
        <dbReference type="ARBA" id="ARBA00023303"/>
    </source>
</evidence>
<evidence type="ECO:0000256" key="11">
    <source>
        <dbReference type="ARBA" id="ARBA00023157"/>
    </source>
</evidence>
<evidence type="ECO:0000256" key="4">
    <source>
        <dbReference type="ARBA" id="ARBA00022614"/>
    </source>
</evidence>
<keyword evidence="6 14" id="KW-0732">Signal</keyword>
<evidence type="ECO:0000256" key="9">
    <source>
        <dbReference type="ARBA" id="ARBA00023065"/>
    </source>
</evidence>
<keyword evidence="9" id="KW-0406">Ion transport</keyword>
<organism evidence="15 16">
    <name type="scientific">Chironomus riparius</name>
    <dbReference type="NCBI Taxonomy" id="315576"/>
    <lineage>
        <taxon>Eukaryota</taxon>
        <taxon>Metazoa</taxon>
        <taxon>Ecdysozoa</taxon>
        <taxon>Arthropoda</taxon>
        <taxon>Hexapoda</taxon>
        <taxon>Insecta</taxon>
        <taxon>Pterygota</taxon>
        <taxon>Neoptera</taxon>
        <taxon>Endopterygota</taxon>
        <taxon>Diptera</taxon>
        <taxon>Nematocera</taxon>
        <taxon>Chironomoidea</taxon>
        <taxon>Chironomidae</taxon>
        <taxon>Chironominae</taxon>
        <taxon>Chironomus</taxon>
    </lineage>
</organism>
<feature type="chain" id="PRO_5040126838" evidence="14">
    <location>
        <begin position="22"/>
        <end position="518"/>
    </location>
</feature>
<keyword evidence="16" id="KW-1185">Reference proteome</keyword>
<evidence type="ECO:0000256" key="10">
    <source>
        <dbReference type="ARBA" id="ARBA00023136"/>
    </source>
</evidence>
<dbReference type="Proteomes" id="UP001153620">
    <property type="component" value="Chromosome 4"/>
</dbReference>
<dbReference type="InterPro" id="IPR032675">
    <property type="entry name" value="LRR_dom_sf"/>
</dbReference>
<dbReference type="EMBL" id="OU895880">
    <property type="protein sequence ID" value="CAG9810585.1"/>
    <property type="molecule type" value="Genomic_DNA"/>
</dbReference>
<dbReference type="InterPro" id="IPR001611">
    <property type="entry name" value="Leu-rich_rpt"/>
</dbReference>
<keyword evidence="12" id="KW-0407">Ion channel</keyword>
<evidence type="ECO:0000256" key="14">
    <source>
        <dbReference type="SAM" id="SignalP"/>
    </source>
</evidence>
<dbReference type="GO" id="GO:0034220">
    <property type="term" value="P:monoatomic ion transmembrane transport"/>
    <property type="evidence" value="ECO:0007669"/>
    <property type="project" value="UniProtKB-KW"/>
</dbReference>
<evidence type="ECO:0000256" key="7">
    <source>
        <dbReference type="ARBA" id="ARBA00022737"/>
    </source>
</evidence>
<dbReference type="OrthoDB" id="1394818at2759"/>
<name>A0A9N9S737_9DIPT</name>
<keyword evidence="11" id="KW-1015">Disulfide bond</keyword>
<keyword evidence="10" id="KW-0472">Membrane</keyword>
<keyword evidence="7" id="KW-0677">Repeat</keyword>
<proteinExistence type="predicted"/>
<dbReference type="Gene3D" id="3.80.10.10">
    <property type="entry name" value="Ribonuclease Inhibitor"/>
    <property type="match status" value="2"/>
</dbReference>
<comment type="subcellular location">
    <subcellularLocation>
        <location evidence="1">Cell membrane</location>
        <topology evidence="1">Single-pass membrane protein</topology>
    </subcellularLocation>
</comment>
<protein>
    <submittedName>
        <fullName evidence="15">Uncharacterized protein</fullName>
    </submittedName>
</protein>
<dbReference type="InterPro" id="IPR003591">
    <property type="entry name" value="Leu-rich_rpt_typical-subtyp"/>
</dbReference>
<evidence type="ECO:0000256" key="1">
    <source>
        <dbReference type="ARBA" id="ARBA00004162"/>
    </source>
</evidence>
<evidence type="ECO:0000313" key="15">
    <source>
        <dbReference type="EMBL" id="CAG9810585.1"/>
    </source>
</evidence>
<dbReference type="PANTHER" id="PTHR46473:SF10">
    <property type="entry name" value="LD45603P-RELATED"/>
    <property type="match status" value="1"/>
</dbReference>
<reference evidence="15" key="2">
    <citation type="submission" date="2022-10" db="EMBL/GenBank/DDBJ databases">
        <authorList>
            <consortium name="ENA_rothamsted_submissions"/>
            <consortium name="culmorum"/>
            <person name="King R."/>
        </authorList>
    </citation>
    <scope>NUCLEOTIDE SEQUENCE</scope>
</reference>
<evidence type="ECO:0000313" key="16">
    <source>
        <dbReference type="Proteomes" id="UP001153620"/>
    </source>
</evidence>
<evidence type="ECO:0000256" key="8">
    <source>
        <dbReference type="ARBA" id="ARBA00022989"/>
    </source>
</evidence>
<evidence type="ECO:0000256" key="5">
    <source>
        <dbReference type="ARBA" id="ARBA00022692"/>
    </source>
</evidence>
<keyword evidence="8" id="KW-1133">Transmembrane helix</keyword>
<keyword evidence="2" id="KW-0813">Transport</keyword>
<dbReference type="PANTHER" id="PTHR46473">
    <property type="entry name" value="GH08155P"/>
    <property type="match status" value="1"/>
</dbReference>
<keyword evidence="3" id="KW-1003">Cell membrane</keyword>